<name>A0A4C1SZG2_EUMVA</name>
<feature type="region of interest" description="Disordered" evidence="1">
    <location>
        <begin position="1"/>
        <end position="30"/>
    </location>
</feature>
<dbReference type="Proteomes" id="UP000299102">
    <property type="component" value="Unassembled WGS sequence"/>
</dbReference>
<protein>
    <submittedName>
        <fullName evidence="2">Uncharacterized protein</fullName>
    </submittedName>
</protein>
<evidence type="ECO:0000256" key="1">
    <source>
        <dbReference type="SAM" id="MobiDB-lite"/>
    </source>
</evidence>
<evidence type="ECO:0000313" key="2">
    <source>
        <dbReference type="EMBL" id="GBP06578.1"/>
    </source>
</evidence>
<organism evidence="2 3">
    <name type="scientific">Eumeta variegata</name>
    <name type="common">Bagworm moth</name>
    <name type="synonym">Eumeta japonica</name>
    <dbReference type="NCBI Taxonomy" id="151549"/>
    <lineage>
        <taxon>Eukaryota</taxon>
        <taxon>Metazoa</taxon>
        <taxon>Ecdysozoa</taxon>
        <taxon>Arthropoda</taxon>
        <taxon>Hexapoda</taxon>
        <taxon>Insecta</taxon>
        <taxon>Pterygota</taxon>
        <taxon>Neoptera</taxon>
        <taxon>Endopterygota</taxon>
        <taxon>Lepidoptera</taxon>
        <taxon>Glossata</taxon>
        <taxon>Ditrysia</taxon>
        <taxon>Tineoidea</taxon>
        <taxon>Psychidae</taxon>
        <taxon>Oiketicinae</taxon>
        <taxon>Eumeta</taxon>
    </lineage>
</organism>
<feature type="compositionally biased region" description="Basic and acidic residues" evidence="1">
    <location>
        <begin position="65"/>
        <end position="91"/>
    </location>
</feature>
<reference evidence="2 3" key="1">
    <citation type="journal article" date="2019" name="Commun. Biol.">
        <title>The bagworm genome reveals a unique fibroin gene that provides high tensile strength.</title>
        <authorList>
            <person name="Kono N."/>
            <person name="Nakamura H."/>
            <person name="Ohtoshi R."/>
            <person name="Tomita M."/>
            <person name="Numata K."/>
            <person name="Arakawa K."/>
        </authorList>
    </citation>
    <scope>NUCLEOTIDE SEQUENCE [LARGE SCALE GENOMIC DNA]</scope>
</reference>
<gene>
    <name evidence="2" type="ORF">EVAR_92569_1</name>
</gene>
<comment type="caution">
    <text evidence="2">The sequence shown here is derived from an EMBL/GenBank/DDBJ whole genome shotgun (WGS) entry which is preliminary data.</text>
</comment>
<proteinExistence type="predicted"/>
<feature type="compositionally biased region" description="Basic residues" evidence="1">
    <location>
        <begin position="1"/>
        <end position="13"/>
    </location>
</feature>
<dbReference type="EMBL" id="BGZK01000023">
    <property type="protein sequence ID" value="GBP06578.1"/>
    <property type="molecule type" value="Genomic_DNA"/>
</dbReference>
<feature type="region of interest" description="Disordered" evidence="1">
    <location>
        <begin position="65"/>
        <end position="107"/>
    </location>
</feature>
<evidence type="ECO:0000313" key="3">
    <source>
        <dbReference type="Proteomes" id="UP000299102"/>
    </source>
</evidence>
<accession>A0A4C1SZG2</accession>
<dbReference type="AlphaFoldDB" id="A0A4C1SZG2"/>
<keyword evidence="3" id="KW-1185">Reference proteome</keyword>
<sequence>MRRRVSLVRKSNRRLNTAGIGGHDLPSDQQSFWKSSRQQQKLYDIISNVKFPRLLAATNRHTYTARKETKIESRTKENDDDEPRTTPDKPRRYQGSASAGVGKADGS</sequence>